<evidence type="ECO:0000313" key="2">
    <source>
        <dbReference type="EMBL" id="CAH1215310.1"/>
    </source>
</evidence>
<protein>
    <recommendedName>
        <fullName evidence="1">Bacterial bifunctional deaminase-reductase C-terminal domain-containing protein</fullName>
    </recommendedName>
</protein>
<dbReference type="SUPFAM" id="SSF53597">
    <property type="entry name" value="Dihydrofolate reductase-like"/>
    <property type="match status" value="1"/>
</dbReference>
<dbReference type="Pfam" id="PF01872">
    <property type="entry name" value="RibD_C"/>
    <property type="match status" value="1"/>
</dbReference>
<comment type="caution">
    <text evidence="2">The sequence shown here is derived from an EMBL/GenBank/DDBJ whole genome shotgun (WGS) entry which is preliminary data.</text>
</comment>
<dbReference type="InterPro" id="IPR002734">
    <property type="entry name" value="RibDG_C"/>
</dbReference>
<dbReference type="PANTHER" id="PTHR38011">
    <property type="entry name" value="DIHYDROFOLATE REDUCTASE FAMILY PROTEIN (AFU_ORTHOLOGUE AFUA_8G06820)"/>
    <property type="match status" value="1"/>
</dbReference>
<dbReference type="Gene3D" id="3.40.430.10">
    <property type="entry name" value="Dihydrofolate Reductase, subunit A"/>
    <property type="match status" value="1"/>
</dbReference>
<dbReference type="InterPro" id="IPR050765">
    <property type="entry name" value="Riboflavin_Biosynth_HTPR"/>
</dbReference>
<gene>
    <name evidence="2" type="ORF">PAECIP111893_03919</name>
</gene>
<dbReference type="InterPro" id="IPR024072">
    <property type="entry name" value="DHFR-like_dom_sf"/>
</dbReference>
<name>A0ABM9CKK3_9BACL</name>
<evidence type="ECO:0000313" key="3">
    <source>
        <dbReference type="Proteomes" id="UP000838686"/>
    </source>
</evidence>
<organism evidence="2 3">
    <name type="scientific">Paenibacillus plantiphilus</name>
    <dbReference type="NCBI Taxonomy" id="2905650"/>
    <lineage>
        <taxon>Bacteria</taxon>
        <taxon>Bacillati</taxon>
        <taxon>Bacillota</taxon>
        <taxon>Bacilli</taxon>
        <taxon>Bacillales</taxon>
        <taxon>Paenibacillaceae</taxon>
        <taxon>Paenibacillus</taxon>
    </lineage>
</organism>
<sequence>MGKIILDISMSLDGIVAKTDNYRLHEWYFKREDNSINEVVDELIQDTGAIIMGRTNYGLGDYFDGFVNNPYQVPHFVLTHSIPDQLPKGDTTFIFVSNGIESALAQAKAAACDKHVIIAGGVNTAQQYIKAGLLDEIHIHLVPVVLGDGLHLFEHNSGVYPDLECMMVKPSPGVTHLQYRIVK</sequence>
<dbReference type="Proteomes" id="UP000838686">
    <property type="component" value="Unassembled WGS sequence"/>
</dbReference>
<dbReference type="EMBL" id="CAKMMF010000024">
    <property type="protein sequence ID" value="CAH1215310.1"/>
    <property type="molecule type" value="Genomic_DNA"/>
</dbReference>
<proteinExistence type="predicted"/>
<feature type="domain" description="Bacterial bifunctional deaminase-reductase C-terminal" evidence="1">
    <location>
        <begin position="3"/>
        <end position="157"/>
    </location>
</feature>
<reference evidence="2" key="1">
    <citation type="submission" date="2022-01" db="EMBL/GenBank/DDBJ databases">
        <authorList>
            <person name="Criscuolo A."/>
        </authorList>
    </citation>
    <scope>NUCLEOTIDE SEQUENCE</scope>
    <source>
        <strain evidence="2">CIP111893</strain>
    </source>
</reference>
<accession>A0ABM9CKK3</accession>
<keyword evidence="3" id="KW-1185">Reference proteome</keyword>
<dbReference type="RefSeq" id="WP_236344272.1">
    <property type="nucleotide sequence ID" value="NZ_CAKMMF010000024.1"/>
</dbReference>
<dbReference type="PANTHER" id="PTHR38011:SF12">
    <property type="entry name" value="BIFUNCTIONAL DEAMINASE-REDUCTASE DOMAIN PROTEIN"/>
    <property type="match status" value="1"/>
</dbReference>
<evidence type="ECO:0000259" key="1">
    <source>
        <dbReference type="Pfam" id="PF01872"/>
    </source>
</evidence>